<dbReference type="GO" id="GO:0046872">
    <property type="term" value="F:metal ion binding"/>
    <property type="evidence" value="ECO:0007669"/>
    <property type="project" value="UniProtKB-KW"/>
</dbReference>
<dbReference type="PANTHER" id="PTHR11118">
    <property type="entry name" value="RNA-SPLICING LIGASE RTCB HOMOLOG"/>
    <property type="match status" value="1"/>
</dbReference>
<dbReference type="InterPro" id="IPR030934">
    <property type="entry name" value="Intein_C"/>
</dbReference>
<evidence type="ECO:0000256" key="11">
    <source>
        <dbReference type="ARBA" id="ARBA00047746"/>
    </source>
</evidence>
<dbReference type="NCBIfam" id="TIGR01443">
    <property type="entry name" value="intein_Cterm"/>
    <property type="match status" value="1"/>
</dbReference>
<dbReference type="CDD" id="cd00081">
    <property type="entry name" value="Hint"/>
    <property type="match status" value="1"/>
</dbReference>
<sequence length="250" mass="27802">QKILKEKELAIKEKVPQLLRTGLSYQEIANQLVSNPLTKRFIIDICWKLNKGKKIIPRIPANFPLFGDYLEDITSGLEKSGMVWDEVKKIEKIDYKDFVYDFTVAHPEHNFIAENFVVSNCIGGVAATDPDEEGVISPGGIGYDVNCGIRLMRTNLTLPDVKDKLRHLLAALFNNIPCGLGSTSSLKLPFHELKQVLKKGAKWAVGRGYGSAEDLERTEDYGRMEGADPEKVSQRALKRGKNQLGTLGSG</sequence>
<evidence type="ECO:0000256" key="7">
    <source>
        <dbReference type="ARBA" id="ARBA00022759"/>
    </source>
</evidence>
<dbReference type="InterPro" id="IPR036025">
    <property type="entry name" value="RtcB-like_sf"/>
</dbReference>
<dbReference type="AlphaFoldDB" id="X0X716"/>
<evidence type="ECO:0000256" key="2">
    <source>
        <dbReference type="ARBA" id="ARBA00012726"/>
    </source>
</evidence>
<evidence type="ECO:0000259" key="13">
    <source>
        <dbReference type="SMART" id="SM00305"/>
    </source>
</evidence>
<dbReference type="EMBL" id="BARS01043375">
    <property type="protein sequence ID" value="GAG39004.1"/>
    <property type="molecule type" value="Genomic_DNA"/>
</dbReference>
<reference evidence="14" key="1">
    <citation type="journal article" date="2014" name="Front. Microbiol.">
        <title>High frequency of phylogenetically diverse reductive dehalogenase-homologous genes in deep subseafloor sedimentary metagenomes.</title>
        <authorList>
            <person name="Kawai M."/>
            <person name="Futagami T."/>
            <person name="Toyoda A."/>
            <person name="Takaki Y."/>
            <person name="Nishi S."/>
            <person name="Hori S."/>
            <person name="Arai W."/>
            <person name="Tsubouchi T."/>
            <person name="Morono Y."/>
            <person name="Uchiyama I."/>
            <person name="Ito T."/>
            <person name="Fujiyama A."/>
            <person name="Inagaki F."/>
            <person name="Takami H."/>
        </authorList>
    </citation>
    <scope>NUCLEOTIDE SEQUENCE</scope>
    <source>
        <strain evidence="14">Expedition CK06-06</strain>
    </source>
</reference>
<evidence type="ECO:0000256" key="12">
    <source>
        <dbReference type="SAM" id="MobiDB-lite"/>
    </source>
</evidence>
<evidence type="ECO:0000313" key="14">
    <source>
        <dbReference type="EMBL" id="GAG39004.1"/>
    </source>
</evidence>
<dbReference type="InterPro" id="IPR003586">
    <property type="entry name" value="Hint_dom_C"/>
</dbReference>
<keyword evidence="9" id="KW-0342">GTP-binding</keyword>
<comment type="catalytic activity">
    <reaction evidence="11">
        <text>a 3'-end 3'-phospho-ribonucleotide-RNA + a 5'-end dephospho-ribonucleoside-RNA + GTP = a ribonucleotidyl-ribonucleotide-RNA + GMP + diphosphate</text>
        <dbReference type="Rhea" id="RHEA:68076"/>
        <dbReference type="Rhea" id="RHEA-COMP:10463"/>
        <dbReference type="Rhea" id="RHEA-COMP:13936"/>
        <dbReference type="Rhea" id="RHEA-COMP:17355"/>
        <dbReference type="ChEBI" id="CHEBI:33019"/>
        <dbReference type="ChEBI" id="CHEBI:37565"/>
        <dbReference type="ChEBI" id="CHEBI:58115"/>
        <dbReference type="ChEBI" id="CHEBI:83062"/>
        <dbReference type="ChEBI" id="CHEBI:138284"/>
        <dbReference type="ChEBI" id="CHEBI:173118"/>
        <dbReference type="EC" id="6.5.1.8"/>
    </reaction>
</comment>
<dbReference type="InterPro" id="IPR036844">
    <property type="entry name" value="Hint_dom_sf"/>
</dbReference>
<feature type="region of interest" description="Disordered" evidence="12">
    <location>
        <begin position="215"/>
        <end position="250"/>
    </location>
</feature>
<evidence type="ECO:0000256" key="6">
    <source>
        <dbReference type="ARBA" id="ARBA00022741"/>
    </source>
</evidence>
<keyword evidence="10" id="KW-0464">Manganese</keyword>
<keyword evidence="6" id="KW-0547">Nucleotide-binding</keyword>
<keyword evidence="8" id="KW-0404">Intron homing</keyword>
<proteinExistence type="predicted"/>
<accession>X0X716</accession>
<dbReference type="GO" id="GO:0170057">
    <property type="term" value="F:RNA ligase (GTP) activity"/>
    <property type="evidence" value="ECO:0007669"/>
    <property type="project" value="UniProtKB-EC"/>
</dbReference>
<dbReference type="EC" id="6.5.1.8" evidence="2"/>
<dbReference type="SUPFAM" id="SSF51294">
    <property type="entry name" value="Hedgehog/intein (Hint) domain"/>
    <property type="match status" value="1"/>
</dbReference>
<dbReference type="GO" id="GO:0005525">
    <property type="term" value="F:GTP binding"/>
    <property type="evidence" value="ECO:0007669"/>
    <property type="project" value="UniProtKB-KW"/>
</dbReference>
<dbReference type="SMART" id="SM00305">
    <property type="entry name" value="HintC"/>
    <property type="match status" value="1"/>
</dbReference>
<organism evidence="14">
    <name type="scientific">marine sediment metagenome</name>
    <dbReference type="NCBI Taxonomy" id="412755"/>
    <lineage>
        <taxon>unclassified sequences</taxon>
        <taxon>metagenomes</taxon>
        <taxon>ecological metagenomes</taxon>
    </lineage>
</organism>
<evidence type="ECO:0000256" key="5">
    <source>
        <dbReference type="ARBA" id="ARBA00022723"/>
    </source>
</evidence>
<dbReference type="PANTHER" id="PTHR11118:SF1">
    <property type="entry name" value="RNA-SPLICING LIGASE RTCB HOMOLOG"/>
    <property type="match status" value="1"/>
</dbReference>
<gene>
    <name evidence="14" type="ORF">S01H1_65681</name>
</gene>
<keyword evidence="7" id="KW-0378">Hydrolase</keyword>
<comment type="caution">
    <text evidence="14">The sequence shown here is derived from an EMBL/GenBank/DDBJ whole genome shotgun (WGS) entry which is preliminary data.</text>
</comment>
<feature type="non-terminal residue" evidence="14">
    <location>
        <position position="1"/>
    </location>
</feature>
<keyword evidence="5" id="KW-0479">Metal-binding</keyword>
<feature type="compositionally biased region" description="Basic and acidic residues" evidence="12">
    <location>
        <begin position="215"/>
        <end position="233"/>
    </location>
</feature>
<dbReference type="Gene3D" id="3.90.1860.10">
    <property type="entry name" value="tRNA-splicing ligase RtcB"/>
    <property type="match status" value="1"/>
</dbReference>
<dbReference type="GO" id="GO:0006396">
    <property type="term" value="P:RNA processing"/>
    <property type="evidence" value="ECO:0007669"/>
    <property type="project" value="InterPro"/>
</dbReference>
<dbReference type="GO" id="GO:0006314">
    <property type="term" value="P:intron homing"/>
    <property type="evidence" value="ECO:0007669"/>
    <property type="project" value="UniProtKB-KW"/>
</dbReference>
<evidence type="ECO:0000256" key="9">
    <source>
        <dbReference type="ARBA" id="ARBA00023134"/>
    </source>
</evidence>
<dbReference type="SUPFAM" id="SSF103365">
    <property type="entry name" value="Hypothetical protein PH1602"/>
    <property type="match status" value="1"/>
</dbReference>
<protein>
    <recommendedName>
        <fullName evidence="2">3'-phosphate/5'-hydroxy nucleic acid ligase</fullName>
        <ecNumber evidence="2">6.5.1.8</ecNumber>
    </recommendedName>
</protein>
<comment type="cofactor">
    <cofactor evidence="1">
        <name>Mn(2+)</name>
        <dbReference type="ChEBI" id="CHEBI:29035"/>
    </cofactor>
</comment>
<name>X0X716_9ZZZZ</name>
<evidence type="ECO:0000256" key="10">
    <source>
        <dbReference type="ARBA" id="ARBA00023211"/>
    </source>
</evidence>
<evidence type="ECO:0000256" key="4">
    <source>
        <dbReference type="ARBA" id="ARBA00022722"/>
    </source>
</evidence>
<keyword evidence="4" id="KW-0540">Nuclease</keyword>
<keyword evidence="7" id="KW-0255">Endonuclease</keyword>
<dbReference type="GO" id="GO:0004519">
    <property type="term" value="F:endonuclease activity"/>
    <property type="evidence" value="ECO:0007669"/>
    <property type="project" value="UniProtKB-KW"/>
</dbReference>
<feature type="domain" description="Hint" evidence="13">
    <location>
        <begin position="79"/>
        <end position="126"/>
    </location>
</feature>
<dbReference type="PROSITE" id="PS50818">
    <property type="entry name" value="INTEIN_C_TER"/>
    <property type="match status" value="1"/>
</dbReference>
<keyword evidence="3" id="KW-0436">Ligase</keyword>
<dbReference type="Pfam" id="PF01139">
    <property type="entry name" value="RtcB"/>
    <property type="match status" value="1"/>
</dbReference>
<evidence type="ECO:0000256" key="8">
    <source>
        <dbReference type="ARBA" id="ARBA00022886"/>
    </source>
</evidence>
<dbReference type="GO" id="GO:0003972">
    <property type="term" value="F:RNA ligase (ATP) activity"/>
    <property type="evidence" value="ECO:0007669"/>
    <property type="project" value="TreeGrafter"/>
</dbReference>
<feature type="non-terminal residue" evidence="14">
    <location>
        <position position="250"/>
    </location>
</feature>
<dbReference type="InterPro" id="IPR001233">
    <property type="entry name" value="RtcB"/>
</dbReference>
<evidence type="ECO:0000256" key="3">
    <source>
        <dbReference type="ARBA" id="ARBA00022598"/>
    </source>
</evidence>
<evidence type="ECO:0000256" key="1">
    <source>
        <dbReference type="ARBA" id="ARBA00001936"/>
    </source>
</evidence>